<dbReference type="Proteomes" id="UP001383192">
    <property type="component" value="Unassembled WGS sequence"/>
</dbReference>
<gene>
    <name evidence="2" type="ORF">VNI00_012601</name>
</gene>
<protein>
    <recommendedName>
        <fullName evidence="4">F-box domain-containing protein</fullName>
    </recommendedName>
</protein>
<evidence type="ECO:0008006" key="4">
    <source>
        <dbReference type="Google" id="ProtNLM"/>
    </source>
</evidence>
<sequence length="443" mass="50259">MQSRIVTSRLITRSPSIDTKPKLIKPPFRFISATAAQKSPSPPEDVNDAERSPTPTNAQIDGDFAIFPAEIIREIVSHAMVTGFTFDSTPTYWRGDNKRTLGIAHISQRFRQATLSNPGNFCTITLKRPQECYSHSNRQIRFLSFILSLARRHPLNLTIQLLSSPDNSYDLPIPHVRDTLCSCLDNVMERSLGSLTITASQYPTITNFIVTNLTFNKAMFSQPSLTYIEIEVDERIKGWDAMRLLDALATRRLSCHVSLRLGHWIPHGPTFLKASLPLVQSLSLTGCPQGFYHSLRPFSHVQTLDLHDTISPLHPLRFPTQKIHLEQLKSFTLVVQGTPSDSLCVLLQQIVAINLKSMSLHWVHDTHIMSQRFGDALEDFLTVADSYDSLCTFKFVERGPWESIVLLHETGPMKLSLFTQRMQDRIQTNTPFSYKWTTDQIIV</sequence>
<comment type="caution">
    <text evidence="2">The sequence shown here is derived from an EMBL/GenBank/DDBJ whole genome shotgun (WGS) entry which is preliminary data.</text>
</comment>
<keyword evidence="3" id="KW-1185">Reference proteome</keyword>
<feature type="compositionally biased region" description="Polar residues" evidence="1">
    <location>
        <begin position="1"/>
        <end position="17"/>
    </location>
</feature>
<dbReference type="EMBL" id="JAYKXP010000059">
    <property type="protein sequence ID" value="KAK7033974.1"/>
    <property type="molecule type" value="Genomic_DNA"/>
</dbReference>
<evidence type="ECO:0000256" key="1">
    <source>
        <dbReference type="SAM" id="MobiDB-lite"/>
    </source>
</evidence>
<accession>A0AAW0C477</accession>
<dbReference type="AlphaFoldDB" id="A0AAW0C477"/>
<evidence type="ECO:0000313" key="3">
    <source>
        <dbReference type="Proteomes" id="UP001383192"/>
    </source>
</evidence>
<reference evidence="2 3" key="1">
    <citation type="submission" date="2024-01" db="EMBL/GenBank/DDBJ databases">
        <title>A draft genome for a cacao thread blight-causing isolate of Paramarasmius palmivorus.</title>
        <authorList>
            <person name="Baruah I.K."/>
            <person name="Bukari Y."/>
            <person name="Amoako-Attah I."/>
            <person name="Meinhardt L.W."/>
            <person name="Bailey B.A."/>
            <person name="Cohen S.P."/>
        </authorList>
    </citation>
    <scope>NUCLEOTIDE SEQUENCE [LARGE SCALE GENOMIC DNA]</scope>
    <source>
        <strain evidence="2 3">GH-12</strain>
    </source>
</reference>
<evidence type="ECO:0000313" key="2">
    <source>
        <dbReference type="EMBL" id="KAK7033974.1"/>
    </source>
</evidence>
<proteinExistence type="predicted"/>
<feature type="region of interest" description="Disordered" evidence="1">
    <location>
        <begin position="1"/>
        <end position="58"/>
    </location>
</feature>
<name>A0AAW0C477_9AGAR</name>
<organism evidence="2 3">
    <name type="scientific">Paramarasmius palmivorus</name>
    <dbReference type="NCBI Taxonomy" id="297713"/>
    <lineage>
        <taxon>Eukaryota</taxon>
        <taxon>Fungi</taxon>
        <taxon>Dikarya</taxon>
        <taxon>Basidiomycota</taxon>
        <taxon>Agaricomycotina</taxon>
        <taxon>Agaricomycetes</taxon>
        <taxon>Agaricomycetidae</taxon>
        <taxon>Agaricales</taxon>
        <taxon>Marasmiineae</taxon>
        <taxon>Marasmiaceae</taxon>
        <taxon>Paramarasmius</taxon>
    </lineage>
</organism>